<dbReference type="Proteomes" id="UP001162483">
    <property type="component" value="Unassembled WGS sequence"/>
</dbReference>
<name>A0ABN9AAD3_9NEOB</name>
<organism evidence="1 2">
    <name type="scientific">Staurois parvus</name>
    <dbReference type="NCBI Taxonomy" id="386267"/>
    <lineage>
        <taxon>Eukaryota</taxon>
        <taxon>Metazoa</taxon>
        <taxon>Chordata</taxon>
        <taxon>Craniata</taxon>
        <taxon>Vertebrata</taxon>
        <taxon>Euteleostomi</taxon>
        <taxon>Amphibia</taxon>
        <taxon>Batrachia</taxon>
        <taxon>Anura</taxon>
        <taxon>Neobatrachia</taxon>
        <taxon>Ranoidea</taxon>
        <taxon>Ranidae</taxon>
        <taxon>Staurois</taxon>
    </lineage>
</organism>
<evidence type="ECO:0000313" key="1">
    <source>
        <dbReference type="EMBL" id="CAI9532417.1"/>
    </source>
</evidence>
<comment type="caution">
    <text evidence="1">The sequence shown here is derived from an EMBL/GenBank/DDBJ whole genome shotgun (WGS) entry which is preliminary data.</text>
</comment>
<accession>A0ABN9AAD3</accession>
<sequence>MGLVVWKQLEHRQFDTRALGARVSNCWPSSWCKTTRPIRPVPLGVMLVTVNLAMPHGTCSLETAELEGRQFDTRAL</sequence>
<dbReference type="EMBL" id="CATNWA010000058">
    <property type="protein sequence ID" value="CAI9532417.1"/>
    <property type="molecule type" value="Genomic_DNA"/>
</dbReference>
<gene>
    <name evidence="1" type="ORF">SPARVUS_LOCUS212633</name>
</gene>
<keyword evidence="2" id="KW-1185">Reference proteome</keyword>
<feature type="non-terminal residue" evidence="1">
    <location>
        <position position="76"/>
    </location>
</feature>
<reference evidence="1" key="1">
    <citation type="submission" date="2023-05" db="EMBL/GenBank/DDBJ databases">
        <authorList>
            <person name="Stuckert A."/>
        </authorList>
    </citation>
    <scope>NUCLEOTIDE SEQUENCE</scope>
</reference>
<evidence type="ECO:0000313" key="2">
    <source>
        <dbReference type="Proteomes" id="UP001162483"/>
    </source>
</evidence>
<proteinExistence type="predicted"/>
<protein>
    <submittedName>
        <fullName evidence="1">Uncharacterized protein</fullName>
    </submittedName>
</protein>